<dbReference type="Gene3D" id="3.10.450.160">
    <property type="entry name" value="inner membrane protein cigr"/>
    <property type="match status" value="1"/>
</dbReference>
<proteinExistence type="predicted"/>
<reference evidence="2" key="1">
    <citation type="submission" date="2015-10" db="EMBL/GenBank/DDBJ databases">
        <authorList>
            <person name="Gilbert D.G."/>
        </authorList>
    </citation>
    <scope>NUCLEOTIDE SEQUENCE</scope>
</reference>
<gene>
    <name evidence="2" type="ORF">MGWOODY_Hyp2551</name>
</gene>
<evidence type="ECO:0008006" key="3">
    <source>
        <dbReference type="Google" id="ProtNLM"/>
    </source>
</evidence>
<sequence length="81" mass="9327">MRYSRAYGPYYRRGYQPRYHVGGWYRPHQHTVYIRDYHTYGLYAPPPGHYWARDHHSGDAILASVATGAIIGLVVGALAYD</sequence>
<feature type="transmembrane region" description="Helical" evidence="1">
    <location>
        <begin position="60"/>
        <end position="80"/>
    </location>
</feature>
<accession>A0A160TYA8</accession>
<dbReference type="Pfam" id="PF11776">
    <property type="entry name" value="RcnB"/>
    <property type="match status" value="1"/>
</dbReference>
<name>A0A160TYA8_9ZZZZ</name>
<evidence type="ECO:0000256" key="1">
    <source>
        <dbReference type="SAM" id="Phobius"/>
    </source>
</evidence>
<keyword evidence="1" id="KW-0812">Transmembrane</keyword>
<evidence type="ECO:0000313" key="2">
    <source>
        <dbReference type="EMBL" id="CUS56093.1"/>
    </source>
</evidence>
<organism evidence="2">
    <name type="scientific">hydrothermal vent metagenome</name>
    <dbReference type="NCBI Taxonomy" id="652676"/>
    <lineage>
        <taxon>unclassified sequences</taxon>
        <taxon>metagenomes</taxon>
        <taxon>ecological metagenomes</taxon>
    </lineage>
</organism>
<dbReference type="InterPro" id="IPR024572">
    <property type="entry name" value="RcnB"/>
</dbReference>
<keyword evidence="1" id="KW-0472">Membrane</keyword>
<dbReference type="EMBL" id="CZQD01000018">
    <property type="protein sequence ID" value="CUS56093.1"/>
    <property type="molecule type" value="Genomic_DNA"/>
</dbReference>
<keyword evidence="1" id="KW-1133">Transmembrane helix</keyword>
<protein>
    <recommendedName>
        <fullName evidence="3">RcnB family protein</fullName>
    </recommendedName>
</protein>
<dbReference type="AlphaFoldDB" id="A0A160TYA8"/>